<evidence type="ECO:0000256" key="3">
    <source>
        <dbReference type="ARBA" id="ARBA00022741"/>
    </source>
</evidence>
<keyword evidence="2" id="KW-0813">Transport</keyword>
<protein>
    <submittedName>
        <fullName evidence="7">ABC transporter ATP-binding protein</fullName>
    </submittedName>
</protein>
<dbReference type="GO" id="GO:0015658">
    <property type="term" value="F:branched-chain amino acid transmembrane transporter activity"/>
    <property type="evidence" value="ECO:0007669"/>
    <property type="project" value="TreeGrafter"/>
</dbReference>
<gene>
    <name evidence="7" type="ORF">H8E19_13315</name>
</gene>
<evidence type="ECO:0000313" key="7">
    <source>
        <dbReference type="EMBL" id="MBC8178379.1"/>
    </source>
</evidence>
<organism evidence="7 8">
    <name type="scientific">Candidatus Desulfacyla euxinica</name>
    <dbReference type="NCBI Taxonomy" id="2841693"/>
    <lineage>
        <taxon>Bacteria</taxon>
        <taxon>Deltaproteobacteria</taxon>
        <taxon>Candidatus Desulfacyla</taxon>
    </lineage>
</organism>
<dbReference type="SMART" id="SM00382">
    <property type="entry name" value="AAA"/>
    <property type="match status" value="1"/>
</dbReference>
<dbReference type="PANTHER" id="PTHR43820">
    <property type="entry name" value="HIGH-AFFINITY BRANCHED-CHAIN AMINO ACID TRANSPORT ATP-BINDING PROTEIN LIVF"/>
    <property type="match status" value="1"/>
</dbReference>
<evidence type="ECO:0000259" key="6">
    <source>
        <dbReference type="PROSITE" id="PS50893"/>
    </source>
</evidence>
<dbReference type="InterPro" id="IPR017871">
    <property type="entry name" value="ABC_transporter-like_CS"/>
</dbReference>
<keyword evidence="4 7" id="KW-0067">ATP-binding</keyword>
<dbReference type="EMBL" id="JACNJD010000277">
    <property type="protein sequence ID" value="MBC8178379.1"/>
    <property type="molecule type" value="Genomic_DNA"/>
</dbReference>
<dbReference type="GO" id="GO:0016887">
    <property type="term" value="F:ATP hydrolysis activity"/>
    <property type="evidence" value="ECO:0007669"/>
    <property type="project" value="InterPro"/>
</dbReference>
<evidence type="ECO:0000313" key="8">
    <source>
        <dbReference type="Proteomes" id="UP000650524"/>
    </source>
</evidence>
<comment type="caution">
    <text evidence="7">The sequence shown here is derived from an EMBL/GenBank/DDBJ whole genome shotgun (WGS) entry which is preliminary data.</text>
</comment>
<reference evidence="7 8" key="1">
    <citation type="submission" date="2020-08" db="EMBL/GenBank/DDBJ databases">
        <title>Bridging the membrane lipid divide: bacteria of the FCB group superphylum have the potential to synthesize archaeal ether lipids.</title>
        <authorList>
            <person name="Villanueva L."/>
            <person name="Von Meijenfeldt F.A.B."/>
            <person name="Westbye A.B."/>
            <person name="Yadav S."/>
            <person name="Hopmans E.C."/>
            <person name="Dutilh B.E."/>
            <person name="Sinninghe Damste J.S."/>
        </authorList>
    </citation>
    <scope>NUCLEOTIDE SEQUENCE [LARGE SCALE GENOMIC DNA]</scope>
    <source>
        <strain evidence="7">NIOZ-UU27</strain>
    </source>
</reference>
<evidence type="ECO:0000256" key="1">
    <source>
        <dbReference type="ARBA" id="ARBA00005417"/>
    </source>
</evidence>
<dbReference type="GO" id="GO:0015807">
    <property type="term" value="P:L-amino acid transport"/>
    <property type="evidence" value="ECO:0007669"/>
    <property type="project" value="TreeGrafter"/>
</dbReference>
<evidence type="ECO:0000256" key="2">
    <source>
        <dbReference type="ARBA" id="ARBA00022448"/>
    </source>
</evidence>
<dbReference type="CDD" id="cd03224">
    <property type="entry name" value="ABC_TM1139_LivF_branched"/>
    <property type="match status" value="1"/>
</dbReference>
<evidence type="ECO:0000256" key="4">
    <source>
        <dbReference type="ARBA" id="ARBA00022840"/>
    </source>
</evidence>
<dbReference type="PROSITE" id="PS50893">
    <property type="entry name" value="ABC_TRANSPORTER_2"/>
    <property type="match status" value="1"/>
</dbReference>
<dbReference type="InterPro" id="IPR027417">
    <property type="entry name" value="P-loop_NTPase"/>
</dbReference>
<dbReference type="InterPro" id="IPR003439">
    <property type="entry name" value="ABC_transporter-like_ATP-bd"/>
</dbReference>
<dbReference type="GO" id="GO:0005524">
    <property type="term" value="F:ATP binding"/>
    <property type="evidence" value="ECO:0007669"/>
    <property type="project" value="UniProtKB-KW"/>
</dbReference>
<dbReference type="InterPro" id="IPR003593">
    <property type="entry name" value="AAA+_ATPase"/>
</dbReference>
<accession>A0A8J6N2R1</accession>
<evidence type="ECO:0000256" key="5">
    <source>
        <dbReference type="ARBA" id="ARBA00022970"/>
    </source>
</evidence>
<dbReference type="PROSITE" id="PS00211">
    <property type="entry name" value="ABC_TRANSPORTER_1"/>
    <property type="match status" value="1"/>
</dbReference>
<feature type="domain" description="ABC transporter" evidence="6">
    <location>
        <begin position="2"/>
        <end position="237"/>
    </location>
</feature>
<keyword evidence="3" id="KW-0547">Nucleotide-binding</keyword>
<proteinExistence type="inferred from homology"/>
<dbReference type="AlphaFoldDB" id="A0A8J6N2R1"/>
<dbReference type="SUPFAM" id="SSF52540">
    <property type="entry name" value="P-loop containing nucleoside triphosphate hydrolases"/>
    <property type="match status" value="1"/>
</dbReference>
<keyword evidence="5" id="KW-0029">Amino-acid transport</keyword>
<dbReference type="InterPro" id="IPR052156">
    <property type="entry name" value="BCAA_Transport_ATP-bd_LivF"/>
</dbReference>
<dbReference type="PANTHER" id="PTHR43820:SF4">
    <property type="entry name" value="HIGH-AFFINITY BRANCHED-CHAIN AMINO ACID TRANSPORT ATP-BINDING PROTEIN LIVF"/>
    <property type="match status" value="1"/>
</dbReference>
<comment type="similarity">
    <text evidence="1">Belongs to the ABC transporter superfamily.</text>
</comment>
<name>A0A8J6N2R1_9DELT</name>
<dbReference type="Pfam" id="PF00005">
    <property type="entry name" value="ABC_tran"/>
    <property type="match status" value="1"/>
</dbReference>
<sequence length="238" mass="25603">MLEAENIQVFYGAVRALKHVSFHVDQGRIISVIGANGAGKSTLLKAVAGVVPPAEGHIRFEGQSIKGLSATAIVKKGVSLVPEGRQLFTSLSVVDNLTLGAYLHYRRKGREEIASHLGEMYTLFPILKQRAAQIAGTLSGGEQQMVSIGRALMSQPKLLMLDEPSMGLAPLVIAEIMQTIVRLNREGTSVALVEQNARAALRISRYAYVLENGRVVREGKSGELLTDPAIIGDYLGEA</sequence>
<dbReference type="Gene3D" id="3.40.50.300">
    <property type="entry name" value="P-loop containing nucleotide triphosphate hydrolases"/>
    <property type="match status" value="1"/>
</dbReference>
<dbReference type="Proteomes" id="UP000650524">
    <property type="component" value="Unassembled WGS sequence"/>
</dbReference>